<dbReference type="InterPro" id="IPR055850">
    <property type="entry name" value="DUF7427"/>
</dbReference>
<dbReference type="EMBL" id="RKMH01000002">
    <property type="protein sequence ID" value="RPA65828.1"/>
    <property type="molecule type" value="Genomic_DNA"/>
</dbReference>
<evidence type="ECO:0000313" key="2">
    <source>
        <dbReference type="Proteomes" id="UP000267536"/>
    </source>
</evidence>
<protein>
    <submittedName>
        <fullName evidence="1">Uncharacterized protein</fullName>
    </submittedName>
</protein>
<keyword evidence="2" id="KW-1185">Reference proteome</keyword>
<gene>
    <name evidence="1" type="ORF">EF294_03570</name>
</gene>
<evidence type="ECO:0000313" key="1">
    <source>
        <dbReference type="EMBL" id="RPA65828.1"/>
    </source>
</evidence>
<dbReference type="RefSeq" id="WP_123925672.1">
    <property type="nucleotide sequence ID" value="NZ_JBPSDP010000012.1"/>
</dbReference>
<reference evidence="1 2" key="1">
    <citation type="submission" date="2018-11" db="EMBL/GenBank/DDBJ databases">
        <title>Draft genome sequence of Gordonia sp. RS15-1S isolated from rice stems.</title>
        <authorList>
            <person name="Muangham S."/>
        </authorList>
    </citation>
    <scope>NUCLEOTIDE SEQUENCE [LARGE SCALE GENOMIC DNA]</scope>
    <source>
        <strain evidence="1 2">RS15-1S</strain>
    </source>
</reference>
<dbReference type="AlphaFoldDB" id="A0A3N4GYB0"/>
<proteinExistence type="predicted"/>
<sequence length="90" mass="9913">MKHLPPERAWALIAAFVVAYDLACHRGQTLSEEADRWTKAHPVLARAGILAVALHVANVVPDRLDPLHRIAEMLPKTECAAKSENYCATT</sequence>
<accession>A0A3N4GYB0</accession>
<comment type="caution">
    <text evidence="1">The sequence shown here is derived from an EMBL/GenBank/DDBJ whole genome shotgun (WGS) entry which is preliminary data.</text>
</comment>
<dbReference type="OrthoDB" id="4563321at2"/>
<organism evidence="1 2">
    <name type="scientific">Gordonia oryzae</name>
    <dbReference type="NCBI Taxonomy" id="2487349"/>
    <lineage>
        <taxon>Bacteria</taxon>
        <taxon>Bacillati</taxon>
        <taxon>Actinomycetota</taxon>
        <taxon>Actinomycetes</taxon>
        <taxon>Mycobacteriales</taxon>
        <taxon>Gordoniaceae</taxon>
        <taxon>Gordonia</taxon>
    </lineage>
</organism>
<name>A0A3N4GYB0_9ACTN</name>
<dbReference type="Proteomes" id="UP000267536">
    <property type="component" value="Unassembled WGS sequence"/>
</dbReference>
<dbReference type="Pfam" id="PF24202">
    <property type="entry name" value="DUF7427"/>
    <property type="match status" value="1"/>
</dbReference>